<evidence type="ECO:0000313" key="2">
    <source>
        <dbReference type="EMBL" id="HIR87588.1"/>
    </source>
</evidence>
<sequence length="468" mass="54806">MFVIFLIADLIVLLACKFTYENKHNYVDGMLIGVHIPSSEVTNPKVQEICEKSRKDWKKFHRFHFIAGTGVCFICFFNFELFTIIWLIWLCLYVGGIEYLVIVPHRKMYQLKLKNHWIDEQTKHIICIDTEVAALSDKMAYSWKWHLPIAVILLVTGIWLFKTSNWWIQEMGGCILYAATWSITIVMLLLHLWIIQKQNVVYSQNTKINLTMNRLVKRMWSISFLAVSWVNVISWCYLVIRVMQTNWFRGWDYGVYVFLQVLGAVGFLIPVLYLYGKKQKILKGNTEPIYVDDDEYWKNGWYCNPNDPHILVQDRMNSINFSFNMARPSVKIICSVLTVLTIVVVVWVGSLLISLMNISITFEINQNEVYLESLNYECKFSVSEIQDMEIIEQMPEENFTRTNGASTEKNNVGHFKGRETGKCMMFLYREATPILKITLPEQVVFVNSEQAGEVQTWYKELEIKKEEG</sequence>
<comment type="caution">
    <text evidence="2">The sequence shown here is derived from an EMBL/GenBank/DDBJ whole genome shotgun (WGS) entry which is preliminary data.</text>
</comment>
<keyword evidence="1" id="KW-0472">Membrane</keyword>
<evidence type="ECO:0000313" key="3">
    <source>
        <dbReference type="Proteomes" id="UP000824201"/>
    </source>
</evidence>
<feature type="transmembrane region" description="Helical" evidence="1">
    <location>
        <begin position="85"/>
        <end position="103"/>
    </location>
</feature>
<feature type="transmembrane region" description="Helical" evidence="1">
    <location>
        <begin position="222"/>
        <end position="243"/>
    </location>
</feature>
<dbReference type="EMBL" id="DVHN01000013">
    <property type="protein sequence ID" value="HIR87588.1"/>
    <property type="molecule type" value="Genomic_DNA"/>
</dbReference>
<evidence type="ECO:0000256" key="1">
    <source>
        <dbReference type="SAM" id="Phobius"/>
    </source>
</evidence>
<dbReference type="AlphaFoldDB" id="A0A9D1ECU9"/>
<proteinExistence type="predicted"/>
<reference evidence="2" key="1">
    <citation type="submission" date="2020-10" db="EMBL/GenBank/DDBJ databases">
        <authorList>
            <person name="Gilroy R."/>
        </authorList>
    </citation>
    <scope>NUCLEOTIDE SEQUENCE</scope>
    <source>
        <strain evidence="2">ChiW13-3771</strain>
    </source>
</reference>
<feature type="transmembrane region" description="Helical" evidence="1">
    <location>
        <begin position="145"/>
        <end position="163"/>
    </location>
</feature>
<feature type="transmembrane region" description="Helical" evidence="1">
    <location>
        <begin position="332"/>
        <end position="356"/>
    </location>
</feature>
<feature type="transmembrane region" description="Helical" evidence="1">
    <location>
        <begin position="175"/>
        <end position="195"/>
    </location>
</feature>
<name>A0A9D1ECU9_9FIRM</name>
<evidence type="ECO:0008006" key="4">
    <source>
        <dbReference type="Google" id="ProtNLM"/>
    </source>
</evidence>
<feature type="transmembrane region" description="Helical" evidence="1">
    <location>
        <begin position="62"/>
        <end position="79"/>
    </location>
</feature>
<reference evidence="2" key="2">
    <citation type="journal article" date="2021" name="PeerJ">
        <title>Extensive microbial diversity within the chicken gut microbiome revealed by metagenomics and culture.</title>
        <authorList>
            <person name="Gilroy R."/>
            <person name="Ravi A."/>
            <person name="Getino M."/>
            <person name="Pursley I."/>
            <person name="Horton D.L."/>
            <person name="Alikhan N.F."/>
            <person name="Baker D."/>
            <person name="Gharbi K."/>
            <person name="Hall N."/>
            <person name="Watson M."/>
            <person name="Adriaenssens E.M."/>
            <person name="Foster-Nyarko E."/>
            <person name="Jarju S."/>
            <person name="Secka A."/>
            <person name="Antonio M."/>
            <person name="Oren A."/>
            <person name="Chaudhuri R.R."/>
            <person name="La Ragione R."/>
            <person name="Hildebrand F."/>
            <person name="Pallen M.J."/>
        </authorList>
    </citation>
    <scope>NUCLEOTIDE SEQUENCE</scope>
    <source>
        <strain evidence="2">ChiW13-3771</strain>
    </source>
</reference>
<accession>A0A9D1ECU9</accession>
<dbReference type="Proteomes" id="UP000824201">
    <property type="component" value="Unassembled WGS sequence"/>
</dbReference>
<protein>
    <recommendedName>
        <fullName evidence="4">Bacterial Pleckstrin homology domain-containing protein</fullName>
    </recommendedName>
</protein>
<organism evidence="2 3">
    <name type="scientific">Candidatus Fimimorpha faecalis</name>
    <dbReference type="NCBI Taxonomy" id="2840824"/>
    <lineage>
        <taxon>Bacteria</taxon>
        <taxon>Bacillati</taxon>
        <taxon>Bacillota</taxon>
        <taxon>Clostridia</taxon>
        <taxon>Eubacteriales</taxon>
        <taxon>Candidatus Fimimorpha</taxon>
    </lineage>
</organism>
<feature type="transmembrane region" description="Helical" evidence="1">
    <location>
        <begin position="255"/>
        <end position="275"/>
    </location>
</feature>
<keyword evidence="1" id="KW-0812">Transmembrane</keyword>
<gene>
    <name evidence="2" type="ORF">IAC96_01430</name>
</gene>
<keyword evidence="1" id="KW-1133">Transmembrane helix</keyword>